<dbReference type="InterPro" id="IPR030678">
    <property type="entry name" value="Peptide/Ni-bd"/>
</dbReference>
<sequence>MSQDTSRPLAPRLSRRFLLQSAALTALVGAFSGLASPLRAEEPRRGGSLTMNIGTEPPVLLLLAHTAGAATYISGKTTEGLLTYDFDFTPKPLLATEWTVSPDGLRYWFRLREGVKFHDGTPFTAEDVKFSIETLKEHHPRGRATYAHVTAVNVLGPHEIELLLDQPAPYLLTALASFESPIVPKHIYEGKPILENPNNSAPIGTGPFLFKEWVRGSHVLFVRNPDYWDAGKPYLDQLVVRFVGDAAAGAAGLETGEIQLSANAPVPLSDIARLQENPRLGFETRGYAFTNSISRAEFNFERPHLADLRVRQAVAHVVDRDFIVAAAYQGHATPLYGPVSHTLEKFFIPDLPRYEIDTAKAEALLEEAGYPRGADGWRFSLVIDPTQPVGPPKLSADYIAQVLQSIGIKAEVRTQDFATFVKRVYTDRDFDIAVEGMANLFDPTVGIQRLYWSKNFKPGVPFTNGAKYASERTDKLLEEAAVEIDPKKRFDLFAEFQKQVIADLPALDLVSPTAYTIYDKRVHNHTIGAEGLNANGAELWVAEG</sequence>
<dbReference type="HOGENOM" id="CLU_017028_7_3_5"/>
<organism evidence="5 6">
    <name type="scientific">Paracoccus aminophilus JCM 7686</name>
    <dbReference type="NCBI Taxonomy" id="1367847"/>
    <lineage>
        <taxon>Bacteria</taxon>
        <taxon>Pseudomonadati</taxon>
        <taxon>Pseudomonadota</taxon>
        <taxon>Alphaproteobacteria</taxon>
        <taxon>Rhodobacterales</taxon>
        <taxon>Paracoccaceae</taxon>
        <taxon>Paracoccus</taxon>
    </lineage>
</organism>
<reference evidence="5 6" key="1">
    <citation type="journal article" date="2014" name="BMC Genomics">
        <title>Architecture and functions of a multipartite genome of the methylotrophic bacterium Paracoccus aminophilus JCM 7686, containing primary and secondary chromids.</title>
        <authorList>
            <person name="Dziewit L."/>
            <person name="Czarnecki J."/>
            <person name="Wibberg D."/>
            <person name="Radlinska M."/>
            <person name="Mrozek P."/>
            <person name="Szymczak M."/>
            <person name="Schluter A."/>
            <person name="Puhler A."/>
            <person name="Bartosik D."/>
        </authorList>
    </citation>
    <scope>NUCLEOTIDE SEQUENCE [LARGE SCALE GENOMIC DNA]</scope>
    <source>
        <strain evidence="5">JCM 7686</strain>
        <plasmid evidence="6">Plasmid pAMI4</plasmid>
    </source>
</reference>
<dbReference type="GO" id="GO:1904680">
    <property type="term" value="F:peptide transmembrane transporter activity"/>
    <property type="evidence" value="ECO:0007669"/>
    <property type="project" value="TreeGrafter"/>
</dbReference>
<dbReference type="Gene3D" id="3.10.105.10">
    <property type="entry name" value="Dipeptide-binding Protein, Domain 3"/>
    <property type="match status" value="1"/>
</dbReference>
<evidence type="ECO:0000313" key="5">
    <source>
        <dbReference type="EMBL" id="AGT10814.1"/>
    </source>
</evidence>
<geneLocation type="plasmid" evidence="5 6">
    <name>pAMI4</name>
</geneLocation>
<evidence type="ECO:0000259" key="4">
    <source>
        <dbReference type="Pfam" id="PF00496"/>
    </source>
</evidence>
<proteinExistence type="inferred from homology"/>
<dbReference type="InterPro" id="IPR006311">
    <property type="entry name" value="TAT_signal"/>
</dbReference>
<dbReference type="EMBL" id="CP006652">
    <property type="protein sequence ID" value="AGT10814.1"/>
    <property type="molecule type" value="Genomic_DNA"/>
</dbReference>
<evidence type="ECO:0000256" key="2">
    <source>
        <dbReference type="ARBA" id="ARBA00005695"/>
    </source>
</evidence>
<keyword evidence="5" id="KW-0614">Plasmid</keyword>
<dbReference type="KEGG" id="pami:JCM7686_pAMI4p123"/>
<dbReference type="PROSITE" id="PS51318">
    <property type="entry name" value="TAT"/>
    <property type="match status" value="1"/>
</dbReference>
<comment type="subcellular location">
    <subcellularLocation>
        <location evidence="1">Periplasm</location>
    </subcellularLocation>
</comment>
<dbReference type="RefSeq" id="WP_020952299.1">
    <property type="nucleotide sequence ID" value="NC_022049.1"/>
</dbReference>
<dbReference type="GO" id="GO:0043190">
    <property type="term" value="C:ATP-binding cassette (ABC) transporter complex"/>
    <property type="evidence" value="ECO:0007669"/>
    <property type="project" value="InterPro"/>
</dbReference>
<protein>
    <submittedName>
        <fullName evidence="5">ABC-type dipeptide transport system, periplasmic component</fullName>
    </submittedName>
</protein>
<dbReference type="AlphaFoldDB" id="S5XTH6"/>
<dbReference type="CDD" id="cd08517">
    <property type="entry name" value="PBP2_NikA_DppA_OppA_like_13"/>
    <property type="match status" value="1"/>
</dbReference>
<feature type="domain" description="Solute-binding protein family 5" evidence="4">
    <location>
        <begin position="89"/>
        <end position="453"/>
    </location>
</feature>
<gene>
    <name evidence="5" type="ORF">JCM7686_pAMI4p123</name>
</gene>
<dbReference type="PANTHER" id="PTHR30290">
    <property type="entry name" value="PERIPLASMIC BINDING COMPONENT OF ABC TRANSPORTER"/>
    <property type="match status" value="1"/>
</dbReference>
<dbReference type="Gene3D" id="3.40.190.10">
    <property type="entry name" value="Periplasmic binding protein-like II"/>
    <property type="match status" value="1"/>
</dbReference>
<evidence type="ECO:0000256" key="1">
    <source>
        <dbReference type="ARBA" id="ARBA00004418"/>
    </source>
</evidence>
<dbReference type="eggNOG" id="COG0747">
    <property type="taxonomic scope" value="Bacteria"/>
</dbReference>
<dbReference type="OrthoDB" id="9803988at2"/>
<dbReference type="Proteomes" id="UP000015480">
    <property type="component" value="Plasmid pAMI4"/>
</dbReference>
<accession>S5XTH6</accession>
<keyword evidence="3" id="KW-0732">Signal</keyword>
<comment type="similarity">
    <text evidence="2">Belongs to the bacterial solute-binding protein 5 family.</text>
</comment>
<evidence type="ECO:0000256" key="3">
    <source>
        <dbReference type="ARBA" id="ARBA00022729"/>
    </source>
</evidence>
<evidence type="ECO:0000313" key="6">
    <source>
        <dbReference type="Proteomes" id="UP000015480"/>
    </source>
</evidence>
<dbReference type="PATRIC" id="fig|1367847.3.peg.3753"/>
<dbReference type="InterPro" id="IPR039424">
    <property type="entry name" value="SBP_5"/>
</dbReference>
<name>S5XTH6_PARAH</name>
<dbReference type="PIRSF" id="PIRSF002741">
    <property type="entry name" value="MppA"/>
    <property type="match status" value="1"/>
</dbReference>
<dbReference type="GO" id="GO:0015833">
    <property type="term" value="P:peptide transport"/>
    <property type="evidence" value="ECO:0007669"/>
    <property type="project" value="TreeGrafter"/>
</dbReference>
<dbReference type="InterPro" id="IPR000914">
    <property type="entry name" value="SBP_5_dom"/>
</dbReference>
<dbReference type="SUPFAM" id="SSF53850">
    <property type="entry name" value="Periplasmic binding protein-like II"/>
    <property type="match status" value="1"/>
</dbReference>
<dbReference type="PANTHER" id="PTHR30290:SF38">
    <property type="entry name" value="D,D-DIPEPTIDE-BINDING PERIPLASMIC PROTEIN DDPA-RELATED"/>
    <property type="match status" value="1"/>
</dbReference>
<dbReference type="GO" id="GO:0030288">
    <property type="term" value="C:outer membrane-bounded periplasmic space"/>
    <property type="evidence" value="ECO:0007669"/>
    <property type="project" value="UniProtKB-ARBA"/>
</dbReference>
<keyword evidence="6" id="KW-1185">Reference proteome</keyword>
<dbReference type="Pfam" id="PF00496">
    <property type="entry name" value="SBP_bac_5"/>
    <property type="match status" value="1"/>
</dbReference>